<feature type="transmembrane region" description="Helical" evidence="5">
    <location>
        <begin position="513"/>
        <end position="533"/>
    </location>
</feature>
<dbReference type="OrthoDB" id="5296287at2759"/>
<feature type="transmembrane region" description="Helical" evidence="5">
    <location>
        <begin position="365"/>
        <end position="382"/>
    </location>
</feature>
<name>A0A2J7PP99_9NEOP</name>
<dbReference type="GO" id="GO:0016020">
    <property type="term" value="C:membrane"/>
    <property type="evidence" value="ECO:0007669"/>
    <property type="project" value="UniProtKB-SubCell"/>
</dbReference>
<keyword evidence="3 5" id="KW-1133">Transmembrane helix</keyword>
<evidence type="ECO:0000313" key="7">
    <source>
        <dbReference type="EMBL" id="PNF18174.1"/>
    </source>
</evidence>
<gene>
    <name evidence="7" type="ORF">B7P43_G01825</name>
</gene>
<evidence type="ECO:0000256" key="2">
    <source>
        <dbReference type="ARBA" id="ARBA00022692"/>
    </source>
</evidence>
<dbReference type="AlphaFoldDB" id="A0A2J7PP99"/>
<dbReference type="InterPro" id="IPR005828">
    <property type="entry name" value="MFS_sugar_transport-like"/>
</dbReference>
<dbReference type="Gene3D" id="1.20.1250.20">
    <property type="entry name" value="MFS general substrate transporter like domains"/>
    <property type="match status" value="1"/>
</dbReference>
<dbReference type="Proteomes" id="UP000235965">
    <property type="component" value="Unassembled WGS sequence"/>
</dbReference>
<feature type="transmembrane region" description="Helical" evidence="5">
    <location>
        <begin position="254"/>
        <end position="273"/>
    </location>
</feature>
<proteinExistence type="predicted"/>
<accession>A0A2J7PP99</accession>
<dbReference type="STRING" id="105785.A0A2J7PP99"/>
<dbReference type="GO" id="GO:0022857">
    <property type="term" value="F:transmembrane transporter activity"/>
    <property type="evidence" value="ECO:0007669"/>
    <property type="project" value="InterPro"/>
</dbReference>
<dbReference type="PROSITE" id="PS50850">
    <property type="entry name" value="MFS"/>
    <property type="match status" value="1"/>
</dbReference>
<dbReference type="PANTHER" id="PTHR24064">
    <property type="entry name" value="SOLUTE CARRIER FAMILY 22 MEMBER"/>
    <property type="match status" value="1"/>
</dbReference>
<dbReference type="SUPFAM" id="SSF103473">
    <property type="entry name" value="MFS general substrate transporter"/>
    <property type="match status" value="1"/>
</dbReference>
<keyword evidence="4 5" id="KW-0472">Membrane</keyword>
<feature type="transmembrane region" description="Helical" evidence="5">
    <location>
        <begin position="426"/>
        <end position="444"/>
    </location>
</feature>
<evidence type="ECO:0000256" key="1">
    <source>
        <dbReference type="ARBA" id="ARBA00004141"/>
    </source>
</evidence>
<evidence type="ECO:0000313" key="8">
    <source>
        <dbReference type="Proteomes" id="UP000235965"/>
    </source>
</evidence>
<feature type="transmembrane region" description="Helical" evidence="5">
    <location>
        <begin position="456"/>
        <end position="474"/>
    </location>
</feature>
<feature type="transmembrane region" description="Helical" evidence="5">
    <location>
        <begin position="195"/>
        <end position="214"/>
    </location>
</feature>
<dbReference type="Pfam" id="PF00083">
    <property type="entry name" value="Sugar_tr"/>
    <property type="match status" value="1"/>
</dbReference>
<protein>
    <recommendedName>
        <fullName evidence="6">Major facilitator superfamily (MFS) profile domain-containing protein</fullName>
    </recommendedName>
</protein>
<keyword evidence="8" id="KW-1185">Reference proteome</keyword>
<evidence type="ECO:0000256" key="4">
    <source>
        <dbReference type="ARBA" id="ARBA00023136"/>
    </source>
</evidence>
<dbReference type="InterPro" id="IPR020846">
    <property type="entry name" value="MFS_dom"/>
</dbReference>
<feature type="transmembrane region" description="Helical" evidence="5">
    <location>
        <begin position="220"/>
        <end position="242"/>
    </location>
</feature>
<comment type="caution">
    <text evidence="7">The sequence shown here is derived from an EMBL/GenBank/DDBJ whole genome shotgun (WGS) entry which is preliminary data.</text>
</comment>
<dbReference type="InParanoid" id="A0A2J7PP99"/>
<evidence type="ECO:0000256" key="3">
    <source>
        <dbReference type="ARBA" id="ARBA00022989"/>
    </source>
</evidence>
<dbReference type="InterPro" id="IPR036259">
    <property type="entry name" value="MFS_trans_sf"/>
</dbReference>
<organism evidence="7 8">
    <name type="scientific">Cryptotermes secundus</name>
    <dbReference type="NCBI Taxonomy" id="105785"/>
    <lineage>
        <taxon>Eukaryota</taxon>
        <taxon>Metazoa</taxon>
        <taxon>Ecdysozoa</taxon>
        <taxon>Arthropoda</taxon>
        <taxon>Hexapoda</taxon>
        <taxon>Insecta</taxon>
        <taxon>Pterygota</taxon>
        <taxon>Neoptera</taxon>
        <taxon>Polyneoptera</taxon>
        <taxon>Dictyoptera</taxon>
        <taxon>Blattodea</taxon>
        <taxon>Blattoidea</taxon>
        <taxon>Termitoidae</taxon>
        <taxon>Kalotermitidae</taxon>
        <taxon>Cryptotermitinae</taxon>
        <taxon>Cryptotermes</taxon>
    </lineage>
</organism>
<dbReference type="EMBL" id="NEVH01023278">
    <property type="protein sequence ID" value="PNF18174.1"/>
    <property type="molecule type" value="Genomic_DNA"/>
</dbReference>
<feature type="transmembrane region" description="Helical" evidence="5">
    <location>
        <begin position="43"/>
        <end position="66"/>
    </location>
</feature>
<comment type="subcellular location">
    <subcellularLocation>
        <location evidence="1">Membrane</location>
        <topology evidence="1">Multi-pass membrane protein</topology>
    </subcellularLocation>
</comment>
<feature type="transmembrane region" description="Helical" evidence="5">
    <location>
        <begin position="279"/>
        <end position="300"/>
    </location>
</feature>
<feature type="domain" description="Major facilitator superfamily (MFS) profile" evidence="6">
    <location>
        <begin position="43"/>
        <end position="538"/>
    </location>
</feature>
<reference evidence="7 8" key="1">
    <citation type="submission" date="2017-12" db="EMBL/GenBank/DDBJ databases">
        <title>Hemimetabolous genomes reveal molecular basis of termite eusociality.</title>
        <authorList>
            <person name="Harrison M.C."/>
            <person name="Jongepier E."/>
            <person name="Robertson H.M."/>
            <person name="Arning N."/>
            <person name="Bitard-Feildel T."/>
            <person name="Chao H."/>
            <person name="Childers C.P."/>
            <person name="Dinh H."/>
            <person name="Doddapaneni H."/>
            <person name="Dugan S."/>
            <person name="Gowin J."/>
            <person name="Greiner C."/>
            <person name="Han Y."/>
            <person name="Hu H."/>
            <person name="Hughes D.S.T."/>
            <person name="Huylmans A.-K."/>
            <person name="Kemena C."/>
            <person name="Kremer L.P.M."/>
            <person name="Lee S.L."/>
            <person name="Lopez-Ezquerra A."/>
            <person name="Mallet L."/>
            <person name="Monroy-Kuhn J.M."/>
            <person name="Moser A."/>
            <person name="Murali S.C."/>
            <person name="Muzny D.M."/>
            <person name="Otani S."/>
            <person name="Piulachs M.-D."/>
            <person name="Poelchau M."/>
            <person name="Qu J."/>
            <person name="Schaub F."/>
            <person name="Wada-Katsumata A."/>
            <person name="Worley K.C."/>
            <person name="Xie Q."/>
            <person name="Ylla G."/>
            <person name="Poulsen M."/>
            <person name="Gibbs R.A."/>
            <person name="Schal C."/>
            <person name="Richards S."/>
            <person name="Belles X."/>
            <person name="Korb J."/>
            <person name="Bornberg-Bauer E."/>
        </authorList>
    </citation>
    <scope>NUCLEOTIDE SEQUENCE [LARGE SCALE GENOMIC DNA]</scope>
    <source>
        <tissue evidence="7">Whole body</tissue>
    </source>
</reference>
<sequence>MATENSIPLSILTGSGEVNKDALFDELMARIGLNGKYQSRFNIVFNLIFVIFLAMPYLNLVLAMTIPEHWCHVPGRNGTTLSEGEWKNLTIPSITNEIGKQAFSKCQMYNISVPLNTTTLLQSAEMNGTVPQVIDCQHGWDYDRTWYTRTVVTQEDWVCDRELHVTNTFVVSRAGDVLGTFVFGQLGDAIGRRPVFFVTLFLLAAGRCLTVFTANNYPLFLAVTVLGSVSQSAAFQSPLVLGMEMSAADKRAHIAMLQCLGWTVGVCLMPMVAWATGDWVAFLIITSAPCAVFFLAYKWFPESARWLAAKGRTVKCARELRRIARTNERALPDDTMITLQKIAAKKERVYGLPSLFSNWRLAKNTVLIVYLWVVNSMTYYTLMLNVSNMEGNPFMNFFWQSLVELPGYVVGKYLSDRFGRRWTQAVLFLALILAVIVVICIVGQPDLVWLTTCTVVFVKFCFTITFYVIHLVAMETYPTCVRQTGTSLGAVLGSSMGILGPYIVYLGNTYDVRYPYVIIGIVSATGMVAALFLPETLHQRLPETLADAQTFGHGQKFWSLPERPIATRDEMSETPLKS</sequence>
<feature type="transmembrane region" description="Helical" evidence="5">
    <location>
        <begin position="486"/>
        <end position="507"/>
    </location>
</feature>
<evidence type="ECO:0000256" key="5">
    <source>
        <dbReference type="SAM" id="Phobius"/>
    </source>
</evidence>
<keyword evidence="2 5" id="KW-0812">Transmembrane</keyword>
<evidence type="ECO:0000259" key="6">
    <source>
        <dbReference type="PROSITE" id="PS50850"/>
    </source>
</evidence>